<reference evidence="8 9" key="1">
    <citation type="journal article" date="2011" name="Proc. Natl. Acad. Sci. U.S.A.">
        <title>Comparative genomics of xylose-fermenting fungi for enhanced biofuel production.</title>
        <authorList>
            <person name="Wohlbach D.J."/>
            <person name="Kuo A."/>
            <person name="Sato T.K."/>
            <person name="Potts K.M."/>
            <person name="Salamov A.A."/>
            <person name="LaButti K.M."/>
            <person name="Sun H."/>
            <person name="Clum A."/>
            <person name="Pangilinan J.L."/>
            <person name="Lindquist E.A."/>
            <person name="Lucas S."/>
            <person name="Lapidus A."/>
            <person name="Jin M."/>
            <person name="Gunawan C."/>
            <person name="Balan V."/>
            <person name="Dale B.E."/>
            <person name="Jeffries T.W."/>
            <person name="Zinkel R."/>
            <person name="Barry K.W."/>
            <person name="Grigoriev I.V."/>
            <person name="Gasch A.P."/>
        </authorList>
    </citation>
    <scope>NUCLEOTIDE SEQUENCE [LARGE SCALE GENOMIC DNA]</scope>
    <source>
        <strain evidence="9">ATCC 10573 / BCRC 21748 / CBS 615 / JCM 9827 / NBRC 10315 / NRRL Y-1498 / VKM Y-70</strain>
    </source>
</reference>
<dbReference type="Gene3D" id="2.130.10.10">
    <property type="entry name" value="YVTN repeat-like/Quinoprotein amine dehydrogenase"/>
    <property type="match status" value="2"/>
</dbReference>
<evidence type="ECO:0000256" key="6">
    <source>
        <dbReference type="ARBA" id="ARBA00023163"/>
    </source>
</evidence>
<evidence type="ECO:0000256" key="3">
    <source>
        <dbReference type="ARBA" id="ARBA00022552"/>
    </source>
</evidence>
<dbReference type="KEGG" id="cten:18250565"/>
<dbReference type="GO" id="GO:0045943">
    <property type="term" value="P:positive regulation of transcription by RNA polymerase I"/>
    <property type="evidence" value="ECO:0007669"/>
    <property type="project" value="InterPro"/>
</dbReference>
<dbReference type="GO" id="GO:0003723">
    <property type="term" value="F:RNA binding"/>
    <property type="evidence" value="ECO:0007669"/>
    <property type="project" value="InterPro"/>
</dbReference>
<evidence type="ECO:0000256" key="5">
    <source>
        <dbReference type="ARBA" id="ARBA00022737"/>
    </source>
</evidence>
<proteinExistence type="predicted"/>
<evidence type="ECO:0000256" key="4">
    <source>
        <dbReference type="ARBA" id="ARBA00022574"/>
    </source>
</evidence>
<comment type="subcellular location">
    <subcellularLocation>
        <location evidence="1">Nucleus</location>
        <location evidence="1">Nucleolus</location>
    </subcellularLocation>
</comment>
<dbReference type="EMBL" id="GL996528">
    <property type="protein sequence ID" value="EGV61183.1"/>
    <property type="molecule type" value="Genomic_DNA"/>
</dbReference>
<evidence type="ECO:0000313" key="8">
    <source>
        <dbReference type="EMBL" id="EGV61183.1"/>
    </source>
</evidence>
<evidence type="ECO:0000256" key="7">
    <source>
        <dbReference type="ARBA" id="ARBA00023242"/>
    </source>
</evidence>
<dbReference type="GO" id="GO:0006364">
    <property type="term" value="P:rRNA processing"/>
    <property type="evidence" value="ECO:0007669"/>
    <property type="project" value="UniProtKB-KW"/>
</dbReference>
<sequence>MEWSISMTNGGKVLDFPVSTGVAGIYSEDGRYFLAILSHQIRVYFISTRQCTRTVDLDLSDCVDAKLDPSNSSNLIVYKTNEILKVNWKERLVNPVVSFGPVTEAISVVINQFEDGGLLFVSGEKNINVTYRSPEGVISRIYETSGVIKYAKSLNNEYLAILNENKEVISISLARFLVDPPASDVNDLEVAIKTFNYKSPIISIAVNNDNIIALGSVAGPIQIIFNDDNDNEKILRWHIGPAKTLHFHENFLLSGGDEKVLVIWQIDNDKTQFLPRLNGVIDKISVDVNKPDNYNLALNINGQYELLVLSAVDLVSRLSVNSIRPNLKRKLNIKNSTSIVEANPKTNHLYLPSGSFIQAFDLVKNEQLFHQTVSSVVPTGKVKSELKLMDPAVSQLKFSSDGEWMCTLDIVNNNEIENLLSQDDKNYALKFWKPASASGWELVTKIIDPHLKVQVLSVMPYQNGFITADASANLRFWKLRNKSWAVVKTLDLMKPESKSVDLAISEDNSVIVVSHDNVVYMVNSNFKLVQPLSLVESHIRSIELVGTDLIILSKTKLVSFNLVTFEFNSLMAQVAVAQGKTYLCTNNQLVALALNIQDSERCKVMLFKPNDLHPVFATIHSTYVNSIIPYNDGFLFVDNELRSGIISTNQLRLKSDESEINGTSITAAAANSSVPADEIENFSFKTFDLNSFNNIFETDNLDTLFDKIIKIVK</sequence>
<dbReference type="eggNOG" id="KOG1963">
    <property type="taxonomic scope" value="Eukaryota"/>
</dbReference>
<organism evidence="9">
    <name type="scientific">Candida tenuis (strain ATCC 10573 / BCRC 21748 / CBS 615 / JCM 9827 / NBRC 10315 / NRRL Y-1498 / VKM Y-70)</name>
    <name type="common">Yeast</name>
    <name type="synonym">Yamadazyma tenuis</name>
    <dbReference type="NCBI Taxonomy" id="590646"/>
    <lineage>
        <taxon>Eukaryota</taxon>
        <taxon>Fungi</taxon>
        <taxon>Dikarya</taxon>
        <taxon>Ascomycota</taxon>
        <taxon>Saccharomycotina</taxon>
        <taxon>Pichiomycetes</taxon>
        <taxon>Debaryomycetaceae</taxon>
        <taxon>Yamadazyma</taxon>
    </lineage>
</organism>
<dbReference type="STRING" id="590646.G3BEG6"/>
<dbReference type="PANTHER" id="PTHR44215">
    <property type="entry name" value="WD REPEAT-CONTAINING PROTEIN 75"/>
    <property type="match status" value="1"/>
</dbReference>
<dbReference type="InterPro" id="IPR036322">
    <property type="entry name" value="WD40_repeat_dom_sf"/>
</dbReference>
<evidence type="ECO:0008006" key="10">
    <source>
        <dbReference type="Google" id="ProtNLM"/>
    </source>
</evidence>
<dbReference type="PANTHER" id="PTHR44215:SF1">
    <property type="entry name" value="WD REPEAT-CONTAINING PROTEIN 75"/>
    <property type="match status" value="1"/>
</dbReference>
<keyword evidence="4" id="KW-0853">WD repeat</keyword>
<evidence type="ECO:0000256" key="2">
    <source>
        <dbReference type="ARBA" id="ARBA00022517"/>
    </source>
</evidence>
<name>G3BEG6_CANTC</name>
<dbReference type="GO" id="GO:2000234">
    <property type="term" value="P:positive regulation of rRNA processing"/>
    <property type="evidence" value="ECO:0007669"/>
    <property type="project" value="TreeGrafter"/>
</dbReference>
<dbReference type="HOGENOM" id="CLU_348179_0_0_1"/>
<keyword evidence="2" id="KW-0690">Ribosome biogenesis</keyword>
<keyword evidence="6" id="KW-0804">Transcription</keyword>
<evidence type="ECO:0000313" key="9">
    <source>
        <dbReference type="Proteomes" id="UP000000707"/>
    </source>
</evidence>
<keyword evidence="9" id="KW-1185">Reference proteome</keyword>
<dbReference type="InterPro" id="IPR015943">
    <property type="entry name" value="WD40/YVTN_repeat-like_dom_sf"/>
</dbReference>
<dbReference type="Proteomes" id="UP000000707">
    <property type="component" value="Unassembled WGS sequence"/>
</dbReference>
<keyword evidence="5" id="KW-0677">Repeat</keyword>
<evidence type="ECO:0000256" key="1">
    <source>
        <dbReference type="ARBA" id="ARBA00004604"/>
    </source>
</evidence>
<protein>
    <recommendedName>
        <fullName evidence="10">WD40 repeat-like protein</fullName>
    </recommendedName>
</protein>
<accession>G3BEG6</accession>
<dbReference type="OrthoDB" id="4096at2759"/>
<keyword evidence="3" id="KW-0698">rRNA processing</keyword>
<dbReference type="InterPro" id="IPR053826">
    <property type="entry name" value="WDR75"/>
</dbReference>
<gene>
    <name evidence="8" type="ORF">CANTEDRAFT_95989</name>
</gene>
<dbReference type="GO" id="GO:0032040">
    <property type="term" value="C:small-subunit processome"/>
    <property type="evidence" value="ECO:0007669"/>
    <property type="project" value="InterPro"/>
</dbReference>
<keyword evidence="7" id="KW-0539">Nucleus</keyword>
<dbReference type="GeneID" id="18250565"/>
<dbReference type="SUPFAM" id="SSF50978">
    <property type="entry name" value="WD40 repeat-like"/>
    <property type="match status" value="2"/>
</dbReference>
<dbReference type="AlphaFoldDB" id="G3BEG6"/>